<dbReference type="RefSeq" id="WP_326455072.1">
    <property type="nucleotide sequence ID" value="NZ_JAYMFH010000016.1"/>
</dbReference>
<feature type="domain" description="FRG" evidence="1">
    <location>
        <begin position="74"/>
        <end position="191"/>
    </location>
</feature>
<dbReference type="Pfam" id="PF08867">
    <property type="entry name" value="FRG"/>
    <property type="match status" value="1"/>
</dbReference>
<sequence length="337" mass="38132">MRQIPYAKWPPEILSYLSGVTHNVVRASHAFHEGQTAGFVDVSELDLLYCKPCSPIRNYNEMRRIVARIASLNPQYELYFRGQGSVHKRGGGEGFGHSVLPSLWRNRSEAQRRVEILQECSNAMLKQYAEFPGRDEATLRVLMESRPAVWALLQHYELCATPLVDLTRTLQIACSFALQYGRANGGPGYVYVFGLPFQQEKMTTSQSEGVLCMSLLGITPSNADRPLVQDGYLACDQNWWRCADESMLVDAAARDWDMAARILAVLEIADVPGDDRSFWAQSSLSPLSEEDLYPTADAFYSDFLKQNKFYDFACQSHESRELPAYCNRKIDDLGVRK</sequence>
<keyword evidence="3" id="KW-1185">Reference proteome</keyword>
<accession>A0ABU6J0M7</accession>
<dbReference type="InterPro" id="IPR014966">
    <property type="entry name" value="FRG-dom"/>
</dbReference>
<dbReference type="Proteomes" id="UP001343724">
    <property type="component" value="Unassembled WGS sequence"/>
</dbReference>
<proteinExistence type="predicted"/>
<protein>
    <submittedName>
        <fullName evidence="2">FRG domain-containing protein</fullName>
    </submittedName>
</protein>
<evidence type="ECO:0000313" key="3">
    <source>
        <dbReference type="Proteomes" id="UP001343724"/>
    </source>
</evidence>
<reference evidence="2 3" key="1">
    <citation type="submission" date="2024-01" db="EMBL/GenBank/DDBJ databases">
        <title>novel species in genus Adlercreutzia.</title>
        <authorList>
            <person name="Liu X."/>
        </authorList>
    </citation>
    <scope>NUCLEOTIDE SEQUENCE [LARGE SCALE GENOMIC DNA]</scope>
    <source>
        <strain evidence="2 3">R22</strain>
    </source>
</reference>
<gene>
    <name evidence="2" type="ORF">VJ920_10170</name>
</gene>
<evidence type="ECO:0000313" key="2">
    <source>
        <dbReference type="EMBL" id="MEC4295676.1"/>
    </source>
</evidence>
<comment type="caution">
    <text evidence="2">The sequence shown here is derived from an EMBL/GenBank/DDBJ whole genome shotgun (WGS) entry which is preliminary data.</text>
</comment>
<organism evidence="2 3">
    <name type="scientific">Adlercreutzia shanghongiae</name>
    <dbReference type="NCBI Taxonomy" id="3111773"/>
    <lineage>
        <taxon>Bacteria</taxon>
        <taxon>Bacillati</taxon>
        <taxon>Actinomycetota</taxon>
        <taxon>Coriobacteriia</taxon>
        <taxon>Eggerthellales</taxon>
        <taxon>Eggerthellaceae</taxon>
        <taxon>Adlercreutzia</taxon>
    </lineage>
</organism>
<dbReference type="EMBL" id="JAYMFH010000016">
    <property type="protein sequence ID" value="MEC4295676.1"/>
    <property type="molecule type" value="Genomic_DNA"/>
</dbReference>
<dbReference type="SMART" id="SM00901">
    <property type="entry name" value="FRG"/>
    <property type="match status" value="1"/>
</dbReference>
<name>A0ABU6J0M7_9ACTN</name>
<evidence type="ECO:0000259" key="1">
    <source>
        <dbReference type="SMART" id="SM00901"/>
    </source>
</evidence>